<feature type="domain" description="RSE1/DDB1/CPSF1 first beta-propeller" evidence="9">
    <location>
        <begin position="14"/>
        <end position="365"/>
    </location>
</feature>
<evidence type="ECO:0000259" key="10">
    <source>
        <dbReference type="Pfam" id="PF23726"/>
    </source>
</evidence>
<proteinExistence type="inferred from homology"/>
<evidence type="ECO:0000259" key="9">
    <source>
        <dbReference type="Pfam" id="PF10433"/>
    </source>
</evidence>
<dbReference type="eggNOG" id="KOG1898">
    <property type="taxonomic scope" value="Eukaryota"/>
</dbReference>
<dbReference type="PANTHER" id="PTHR10644">
    <property type="entry name" value="DNA REPAIR/RNA PROCESSING CPSF FAMILY"/>
    <property type="match status" value="1"/>
</dbReference>
<dbReference type="GO" id="GO:0008380">
    <property type="term" value="P:RNA splicing"/>
    <property type="evidence" value="ECO:0007669"/>
    <property type="project" value="UniProtKB-KW"/>
</dbReference>
<dbReference type="InterPro" id="IPR018846">
    <property type="entry name" value="Beta-prop_RSE1/DDB1/CPSF1_1st"/>
</dbReference>
<sequence length="1256" mass="137792">MHVLSLNLQRGGGINASAYGNFSGTKKTEEIMVARGSMLELLRIDPDTDKLVSILQQPAFCVVRSLIAFRLTSTHKDYCVVGTDAGKVTILEYLPETSELKAVHMETFGKTGCRRIVPGQYLAADPQGRAIMISAVEKQKLVYVLNRDTASRLAISSPLEAHKSHAIIFHTCGVDVGFDNPIFAVIELDYSEADQDSTGEEAANTEKQLVYYQLDLGLNHVTRLWSDPISRGASLLLPVPGGEAGPSGVLVCGENWVAYKHQDHPEVRAPLPRRKTMPTGRGLLVTSGTLHQQPGLFFHLIQSELGDLYKVSLVVNDEQTEVTDISIEVFDTIPVANSLQITKKGKLFCASEFSNHMMFHFHKMGGEEGAVVATQCADPELDDSSESAAQVAPTFTPSATLKNLWGLDEVESLAPLTDMLVGDLAREDTPQMYTLCGRGNRSTLRILRHGLAVTELAENDLPGVPSAVFAFKERLTDDYDRYIVLSFTNATMVLEVQDSVEEVENSGFLATSSTLDVKLMANNKILQVYSHGLRVIMKGQPPQEWRAPGKKQIEKACANERQVVLALAGGEIIFFELDEAMQNIQEVGTKQLGGVEIACLEMGEVPKDRVRAPFLAVGDWNGNVKILGLSPENLLEQVAMINLPHPAESLCLAHMAAEQAAGGSNEQLFLYIGLASGVCQRVAVDATAGTLSDPRQRFLGSKPVKLFRIQVQDKRGVLALSSRSWLSYNYQGRYQMTPLSYDPLDFAAEFSTEMCPEGVVAVSGEKLRIFGVERLGEVFNQAALPLKYTPRQIALLPGDAQHLVVVEADHNEYNETQGQAVKKEAEEGEKEDPAGGGAGDPAENGKQEEASKGDAAAAGGAAAGAEAMDQDEEEKEVEEEEEDDDEAAAAMMPIRGPLPPQDGSWASCIRLLDPVEGTTVECLDLDDNEAALSVAPVAFHNRNGEAFVAVGTAKSLTFHPRGHEGCFVHVYRILENRLVLLHKTEVPDVPLAMKEFQGRLLVGVGQSLRMYDLGRKKLLRKCENKRMPSMVVSLTVTGDRVFAGDQMESCHCFKYRRAENRLVEFADDQVPRFMTKTCLLDYDSIAGADKFGNIFVLRVPLDVSDDVDNPTGNRLLWDSGHLSGAPNKVQQQLQFHVGEVVSSLRRTTLVPGGAEVLLYSTINGSIGALLPFKSRDDVDFFTHMEMYMRQEKPTLCGRDHISYRSYYLPAKDVIDGDLCEQFSSLPFEKQKLVANGLDRTVGEVVKKLEDTRNRLL</sequence>
<feature type="domain" description="RSE1/DDB1/CPSF1 C-terminal" evidence="8">
    <location>
        <begin position="906"/>
        <end position="1223"/>
    </location>
</feature>
<keyword evidence="2" id="KW-0507">mRNA processing</keyword>
<feature type="compositionally biased region" description="Basic and acidic residues" evidence="7">
    <location>
        <begin position="843"/>
        <end position="852"/>
    </location>
</feature>
<evidence type="ECO:0000259" key="8">
    <source>
        <dbReference type="Pfam" id="PF03178"/>
    </source>
</evidence>
<dbReference type="Pfam" id="PF03178">
    <property type="entry name" value="CPSF_A"/>
    <property type="match status" value="1"/>
</dbReference>
<dbReference type="InterPro" id="IPR050358">
    <property type="entry name" value="RSE1/DDB1/CFT1"/>
</dbReference>
<feature type="compositionally biased region" description="Low complexity" evidence="7">
    <location>
        <begin position="853"/>
        <end position="867"/>
    </location>
</feature>
<evidence type="ECO:0000256" key="6">
    <source>
        <dbReference type="ARBA" id="ARBA00038266"/>
    </source>
</evidence>
<evidence type="ECO:0000256" key="7">
    <source>
        <dbReference type="SAM" id="MobiDB-lite"/>
    </source>
</evidence>
<evidence type="ECO:0000256" key="1">
    <source>
        <dbReference type="ARBA" id="ARBA00004123"/>
    </source>
</evidence>
<comment type="subcellular location">
    <subcellularLocation>
        <location evidence="1">Nucleus</location>
    </subcellularLocation>
</comment>
<evidence type="ECO:0000256" key="3">
    <source>
        <dbReference type="ARBA" id="ARBA00022728"/>
    </source>
</evidence>
<protein>
    <submittedName>
        <fullName evidence="11">Spliceosomal protein sap, putative</fullName>
    </submittedName>
</protein>
<accession>D7G4R9</accession>
<keyword evidence="3" id="KW-0747">Spliceosome</keyword>
<reference evidence="11 12" key="1">
    <citation type="journal article" date="2010" name="Nature">
        <title>The Ectocarpus genome and the independent evolution of multicellularity in brown algae.</title>
        <authorList>
            <person name="Cock J.M."/>
            <person name="Sterck L."/>
            <person name="Rouze P."/>
            <person name="Scornet D."/>
            <person name="Allen A.E."/>
            <person name="Amoutzias G."/>
            <person name="Anthouard V."/>
            <person name="Artiguenave F."/>
            <person name="Aury J.M."/>
            <person name="Badger J.H."/>
            <person name="Beszteri B."/>
            <person name="Billiau K."/>
            <person name="Bonnet E."/>
            <person name="Bothwell J.H."/>
            <person name="Bowler C."/>
            <person name="Boyen C."/>
            <person name="Brownlee C."/>
            <person name="Carrano C.J."/>
            <person name="Charrier B."/>
            <person name="Cho G.Y."/>
            <person name="Coelho S.M."/>
            <person name="Collen J."/>
            <person name="Corre E."/>
            <person name="Da Silva C."/>
            <person name="Delage L."/>
            <person name="Delaroque N."/>
            <person name="Dittami S.M."/>
            <person name="Doulbeau S."/>
            <person name="Elias M."/>
            <person name="Farnham G."/>
            <person name="Gachon C.M."/>
            <person name="Gschloessl B."/>
            <person name="Heesch S."/>
            <person name="Jabbari K."/>
            <person name="Jubin C."/>
            <person name="Kawai H."/>
            <person name="Kimura K."/>
            <person name="Kloareg B."/>
            <person name="Kupper F.C."/>
            <person name="Lang D."/>
            <person name="Le Bail A."/>
            <person name="Leblanc C."/>
            <person name="Lerouge P."/>
            <person name="Lohr M."/>
            <person name="Lopez P.J."/>
            <person name="Martens C."/>
            <person name="Maumus F."/>
            <person name="Michel G."/>
            <person name="Miranda-Saavedra D."/>
            <person name="Morales J."/>
            <person name="Moreau H."/>
            <person name="Motomura T."/>
            <person name="Nagasato C."/>
            <person name="Napoli C.A."/>
            <person name="Nelson D.R."/>
            <person name="Nyvall-Collen P."/>
            <person name="Peters A.F."/>
            <person name="Pommier C."/>
            <person name="Potin P."/>
            <person name="Poulain J."/>
            <person name="Quesneville H."/>
            <person name="Read B."/>
            <person name="Rensing S.A."/>
            <person name="Ritter A."/>
            <person name="Rousvoal S."/>
            <person name="Samanta M."/>
            <person name="Samson G."/>
            <person name="Schroeder D.C."/>
            <person name="Segurens B."/>
            <person name="Strittmatter M."/>
            <person name="Tonon T."/>
            <person name="Tregear J.W."/>
            <person name="Valentin K."/>
            <person name="von Dassow P."/>
            <person name="Yamagishi T."/>
            <person name="Van de Peer Y."/>
            <person name="Wincker P."/>
        </authorList>
    </citation>
    <scope>NUCLEOTIDE SEQUENCE [LARGE SCALE GENOMIC DNA]</scope>
    <source>
        <strain evidence="12">Ec32 / CCAP1310/4</strain>
    </source>
</reference>
<dbReference type="InterPro" id="IPR004871">
    <property type="entry name" value="RSE1/DDB1/CPSF1_C"/>
</dbReference>
<dbReference type="Pfam" id="PF23726">
    <property type="entry name" value="Beta-prop_RSE1_2nd"/>
    <property type="match status" value="1"/>
</dbReference>
<dbReference type="InterPro" id="IPR015943">
    <property type="entry name" value="WD40/YVTN_repeat-like_dom_sf"/>
</dbReference>
<dbReference type="AlphaFoldDB" id="D7G4R9"/>
<keyword evidence="4" id="KW-0508">mRNA splicing</keyword>
<dbReference type="GO" id="GO:0003676">
    <property type="term" value="F:nucleic acid binding"/>
    <property type="evidence" value="ECO:0007669"/>
    <property type="project" value="InterPro"/>
</dbReference>
<keyword evidence="12" id="KW-1185">Reference proteome</keyword>
<keyword evidence="5" id="KW-0539">Nucleus</keyword>
<dbReference type="Pfam" id="PF10433">
    <property type="entry name" value="Beta-prop_RSE1_1st"/>
    <property type="match status" value="1"/>
</dbReference>
<name>D7G4R9_ECTSI</name>
<dbReference type="Proteomes" id="UP000002630">
    <property type="component" value="Linkage Group LG08"/>
</dbReference>
<dbReference type="FunFam" id="2.130.10.10:FF:000031">
    <property type="entry name" value="Splicing factor 3b subunit 3"/>
    <property type="match status" value="1"/>
</dbReference>
<dbReference type="InParanoid" id="D7G4R9"/>
<evidence type="ECO:0000313" key="11">
    <source>
        <dbReference type="EMBL" id="CBJ27162.1"/>
    </source>
</evidence>
<dbReference type="FunCoup" id="D7G4R9">
    <property type="interactions" value="673"/>
</dbReference>
<organism evidence="11 12">
    <name type="scientific">Ectocarpus siliculosus</name>
    <name type="common">Brown alga</name>
    <name type="synonym">Conferva siliculosa</name>
    <dbReference type="NCBI Taxonomy" id="2880"/>
    <lineage>
        <taxon>Eukaryota</taxon>
        <taxon>Sar</taxon>
        <taxon>Stramenopiles</taxon>
        <taxon>Ochrophyta</taxon>
        <taxon>PX clade</taxon>
        <taxon>Phaeophyceae</taxon>
        <taxon>Ectocarpales</taxon>
        <taxon>Ectocarpaceae</taxon>
        <taxon>Ectocarpus</taxon>
    </lineage>
</organism>
<dbReference type="FunFam" id="2.130.10.10:FF:001143">
    <property type="entry name" value="Pre-mRNA-splicing factor rse-1, putative"/>
    <property type="match status" value="1"/>
</dbReference>
<dbReference type="GO" id="GO:0006397">
    <property type="term" value="P:mRNA processing"/>
    <property type="evidence" value="ECO:0007669"/>
    <property type="project" value="UniProtKB-KW"/>
</dbReference>
<dbReference type="FunFam" id="1.10.150.910:FF:000002">
    <property type="entry name" value="Splicing factor 3B subunit 3"/>
    <property type="match status" value="1"/>
</dbReference>
<gene>
    <name evidence="11" type="ORF">Esi_0058_0037</name>
</gene>
<dbReference type="OrthoDB" id="436637at2759"/>
<feature type="domain" description="RSE1/DDB1/CPSF1 second beta-propeller" evidence="10">
    <location>
        <begin position="454"/>
        <end position="770"/>
    </location>
</feature>
<dbReference type="GO" id="GO:0005681">
    <property type="term" value="C:spliceosomal complex"/>
    <property type="evidence" value="ECO:0007669"/>
    <property type="project" value="UniProtKB-KW"/>
</dbReference>
<dbReference type="EMBL" id="FN648796">
    <property type="protein sequence ID" value="CBJ27162.1"/>
    <property type="molecule type" value="Genomic_DNA"/>
</dbReference>
<dbReference type="EMBL" id="FN649733">
    <property type="protein sequence ID" value="CBJ27162.1"/>
    <property type="molecule type" value="Genomic_DNA"/>
</dbReference>
<dbReference type="STRING" id="2880.D7G4R9"/>
<dbReference type="Gene3D" id="1.10.150.910">
    <property type="match status" value="1"/>
</dbReference>
<evidence type="ECO:0000256" key="2">
    <source>
        <dbReference type="ARBA" id="ARBA00022664"/>
    </source>
</evidence>
<comment type="similarity">
    <text evidence="6">Belongs to the RSE1 family.</text>
</comment>
<evidence type="ECO:0000256" key="4">
    <source>
        <dbReference type="ARBA" id="ARBA00023187"/>
    </source>
</evidence>
<evidence type="ECO:0000256" key="5">
    <source>
        <dbReference type="ARBA" id="ARBA00023242"/>
    </source>
</evidence>
<feature type="region of interest" description="Disordered" evidence="7">
    <location>
        <begin position="814"/>
        <end position="887"/>
    </location>
</feature>
<dbReference type="InterPro" id="IPR058543">
    <property type="entry name" value="Beta-prop_RSE1/DDB1/CPSF1_2nd"/>
</dbReference>
<dbReference type="OMA" id="PRATGHW"/>
<evidence type="ECO:0000313" key="12">
    <source>
        <dbReference type="Proteomes" id="UP000002630"/>
    </source>
</evidence>
<feature type="compositionally biased region" description="Acidic residues" evidence="7">
    <location>
        <begin position="868"/>
        <end position="887"/>
    </location>
</feature>
<dbReference type="Gene3D" id="2.130.10.10">
    <property type="entry name" value="YVTN repeat-like/Quinoprotein amine dehydrogenase"/>
    <property type="match status" value="3"/>
</dbReference>